<accession>A0AAU8EYP6</accession>
<geneLocation type="plasmid" evidence="5">
    <name>unnamed</name>
</geneLocation>
<dbReference type="SUPFAM" id="SSF55347">
    <property type="entry name" value="Glyceraldehyde-3-phosphate dehydrogenase-like, C-terminal domain"/>
    <property type="match status" value="1"/>
</dbReference>
<keyword evidence="1" id="KW-0560">Oxidoreductase</keyword>
<dbReference type="Gene3D" id="3.40.50.720">
    <property type="entry name" value="NAD(P)-binding Rossmann-like Domain"/>
    <property type="match status" value="1"/>
</dbReference>
<dbReference type="GO" id="GO:0000166">
    <property type="term" value="F:nucleotide binding"/>
    <property type="evidence" value="ECO:0007669"/>
    <property type="project" value="InterPro"/>
</dbReference>
<reference evidence="5" key="1">
    <citation type="submission" date="2024-06" db="EMBL/GenBank/DDBJ databases">
        <title>Biodegradation of dimethachlon by Arthrobacter sp. K5: mechanistic insights and ecological implications.</title>
        <authorList>
            <person name="Hu S."/>
            <person name="Lu P."/>
        </authorList>
    </citation>
    <scope>NUCLEOTIDE SEQUENCE</scope>
    <source>
        <strain evidence="5">K5</strain>
        <plasmid evidence="5">unnamed</plasmid>
    </source>
</reference>
<dbReference type="Pfam" id="PF22725">
    <property type="entry name" value="GFO_IDH_MocA_C3"/>
    <property type="match status" value="1"/>
</dbReference>
<dbReference type="EMBL" id="CP159280">
    <property type="protein sequence ID" value="XCH13788.1"/>
    <property type="molecule type" value="Genomic_DNA"/>
</dbReference>
<keyword evidence="2" id="KW-0520">NAD</keyword>
<proteinExistence type="predicted"/>
<name>A0AAU8EYP6_9MICC</name>
<dbReference type="InterPro" id="IPR050463">
    <property type="entry name" value="Gfo/Idh/MocA_oxidrdct_glycsds"/>
</dbReference>
<dbReference type="Pfam" id="PF01408">
    <property type="entry name" value="GFO_IDH_MocA"/>
    <property type="match status" value="1"/>
</dbReference>
<keyword evidence="5" id="KW-0614">Plasmid</keyword>
<feature type="domain" description="GFO/IDH/MocA-like oxidoreductase" evidence="4">
    <location>
        <begin position="144"/>
        <end position="276"/>
    </location>
</feature>
<organism evidence="5">
    <name type="scientific">Arthrobacter sp. K5</name>
    <dbReference type="NCBI Taxonomy" id="2839623"/>
    <lineage>
        <taxon>Bacteria</taxon>
        <taxon>Bacillati</taxon>
        <taxon>Actinomycetota</taxon>
        <taxon>Actinomycetes</taxon>
        <taxon>Micrococcales</taxon>
        <taxon>Micrococcaceae</taxon>
        <taxon>Arthrobacter</taxon>
    </lineage>
</organism>
<dbReference type="PANTHER" id="PTHR43818:SF11">
    <property type="entry name" value="BCDNA.GH03377"/>
    <property type="match status" value="1"/>
</dbReference>
<dbReference type="RefSeq" id="WP_353713495.1">
    <property type="nucleotide sequence ID" value="NZ_CP159280.1"/>
</dbReference>
<dbReference type="InterPro" id="IPR000683">
    <property type="entry name" value="Gfo/Idh/MocA-like_OxRdtase_N"/>
</dbReference>
<dbReference type="AlphaFoldDB" id="A0AAU8EYP6"/>
<evidence type="ECO:0000259" key="3">
    <source>
        <dbReference type="Pfam" id="PF01408"/>
    </source>
</evidence>
<gene>
    <name evidence="5" type="ORF">ABRP34_23345</name>
</gene>
<sequence length="387" mass="42229">MKKAPLGVAAIGYAFMGKAHSNAWRNVANFFDVPVFEQKVLVGRDATGVAEAAAKYGWAETATDWRSVIERDDIDIIDICAPGWMHAEIAIAALEAGKHVLVEKPLANTLAEAEAMTTAAAEARKRGVQSMSGFNYRRVPALALARELIAEGRLGTIRHIRAAYLQDWLSDSESPMTWRLRKETAGSGALGDIASHAIDQIQHLTGETVTEVTGTMRTFVTERPGPHGTEEVTVDDAAWATLGLTGKISASVEASRVATGQKNSLRIEIYGSTGSLTFNLENLNELMFLDSTVPVREQGFRRILVNEPDHPYMEAWWPQGHIIGWEHTFTHQIRDFLLAIRHGNDPVPSFEDGLQIQRVLAAIEESANNRSIISAVAVPVPAMTVGA</sequence>
<protein>
    <submittedName>
        <fullName evidence="5">Gfo/Idh/MocA family oxidoreductase</fullName>
    </submittedName>
</protein>
<dbReference type="InterPro" id="IPR036291">
    <property type="entry name" value="NAD(P)-bd_dom_sf"/>
</dbReference>
<dbReference type="InterPro" id="IPR055170">
    <property type="entry name" value="GFO_IDH_MocA-like_dom"/>
</dbReference>
<feature type="domain" description="Gfo/Idh/MocA-like oxidoreductase N-terminal" evidence="3">
    <location>
        <begin position="7"/>
        <end position="126"/>
    </location>
</feature>
<dbReference type="Gene3D" id="3.30.360.10">
    <property type="entry name" value="Dihydrodipicolinate Reductase, domain 2"/>
    <property type="match status" value="1"/>
</dbReference>
<evidence type="ECO:0000256" key="1">
    <source>
        <dbReference type="ARBA" id="ARBA00023002"/>
    </source>
</evidence>
<dbReference type="SUPFAM" id="SSF51735">
    <property type="entry name" value="NAD(P)-binding Rossmann-fold domains"/>
    <property type="match status" value="1"/>
</dbReference>
<evidence type="ECO:0000256" key="2">
    <source>
        <dbReference type="ARBA" id="ARBA00023027"/>
    </source>
</evidence>
<dbReference type="PANTHER" id="PTHR43818">
    <property type="entry name" value="BCDNA.GH03377"/>
    <property type="match status" value="1"/>
</dbReference>
<evidence type="ECO:0000313" key="5">
    <source>
        <dbReference type="EMBL" id="XCH13788.1"/>
    </source>
</evidence>
<evidence type="ECO:0000259" key="4">
    <source>
        <dbReference type="Pfam" id="PF22725"/>
    </source>
</evidence>
<dbReference type="GO" id="GO:0016491">
    <property type="term" value="F:oxidoreductase activity"/>
    <property type="evidence" value="ECO:0007669"/>
    <property type="project" value="UniProtKB-KW"/>
</dbReference>